<evidence type="ECO:0000313" key="2">
    <source>
        <dbReference type="EMBL" id="QFR49056.1"/>
    </source>
</evidence>
<dbReference type="InterPro" id="IPR050721">
    <property type="entry name" value="Trk_Ktr_HKT_K-transport"/>
</dbReference>
<dbReference type="InterPro" id="IPR036721">
    <property type="entry name" value="RCK_C_sf"/>
</dbReference>
<dbReference type="InterPro" id="IPR036291">
    <property type="entry name" value="NAD(P)-bd_dom_sf"/>
</dbReference>
<dbReference type="SUPFAM" id="SSF116726">
    <property type="entry name" value="TrkA C-terminal domain-like"/>
    <property type="match status" value="1"/>
</dbReference>
<evidence type="ECO:0000259" key="1">
    <source>
        <dbReference type="Pfam" id="PF02254"/>
    </source>
</evidence>
<dbReference type="Pfam" id="PF02254">
    <property type="entry name" value="TrkA_N"/>
    <property type="match status" value="1"/>
</dbReference>
<dbReference type="PANTHER" id="PTHR43833">
    <property type="entry name" value="POTASSIUM CHANNEL PROTEIN 2-RELATED-RELATED"/>
    <property type="match status" value="1"/>
</dbReference>
<dbReference type="SUPFAM" id="SSF51735">
    <property type="entry name" value="NAD(P)-binding Rossmann-fold domains"/>
    <property type="match status" value="1"/>
</dbReference>
<dbReference type="GO" id="GO:0006813">
    <property type="term" value="P:potassium ion transport"/>
    <property type="evidence" value="ECO:0007669"/>
    <property type="project" value="InterPro"/>
</dbReference>
<dbReference type="AlphaFoldDB" id="A0A5P8P029"/>
<dbReference type="PANTHER" id="PTHR43833:SF9">
    <property type="entry name" value="POTASSIUM CHANNEL PROTEIN YUGO-RELATED"/>
    <property type="match status" value="1"/>
</dbReference>
<dbReference type="Gene3D" id="3.40.50.720">
    <property type="entry name" value="NAD(P)-binding Rossmann-like Domain"/>
    <property type="match status" value="1"/>
</dbReference>
<dbReference type="Proteomes" id="UP000326944">
    <property type="component" value="Chromosome"/>
</dbReference>
<evidence type="ECO:0000313" key="3">
    <source>
        <dbReference type="Proteomes" id="UP000326944"/>
    </source>
</evidence>
<dbReference type="EMBL" id="CP043617">
    <property type="protein sequence ID" value="QFR49056.1"/>
    <property type="molecule type" value="Genomic_DNA"/>
</dbReference>
<feature type="domain" description="RCK N-terminal" evidence="1">
    <location>
        <begin position="67"/>
        <end position="116"/>
    </location>
</feature>
<dbReference type="Gene3D" id="3.30.70.1450">
    <property type="entry name" value="Regulator of K+ conductance, C-terminal domain"/>
    <property type="match status" value="1"/>
</dbReference>
<sequence length="238" mass="27022">MKKLVEKKEAALIFGYNEYSLEIAKNISFKYKNIEVFSLEKNEDSSHFDLSDDWSELENKFDMDNSVAFCVLQDDATNIFLTLSLRATFKNLNIIAFCKNKEGANKLTLAGANKVIPLVQTTAAMISDMLRKPIVTKVMHGILYEKSDLKIAQIRVEKEASFIGKYPFEVNWGEDFGIIVLSIMQDDISSSFIYSSKAKHKAIKNGDILIVVGYDNDIIEFESLIGSRCEVNWGDWSR</sequence>
<gene>
    <name evidence="2" type="ORF">FJR48_04675</name>
</gene>
<name>A0A5P8P029_9BACT</name>
<proteinExistence type="predicted"/>
<dbReference type="KEGG" id="sulg:FJR48_04675"/>
<reference evidence="2 3" key="1">
    <citation type="submission" date="2019-09" db="EMBL/GenBank/DDBJ databases">
        <title>Sulfurimonas gotlandica sp. nov., a chemoautotrophic and psychrotolerant epsilonproteobacterium isolated from a pelagic redoxcline, and an emended description of the genus Sulfurimonas.</title>
        <authorList>
            <person name="Wang S."/>
            <person name="Jiang L."/>
            <person name="Shao S."/>
        </authorList>
    </citation>
    <scope>NUCLEOTIDE SEQUENCE [LARGE SCALE GENOMIC DNA]</scope>
    <source>
        <strain evidence="2 3">GYSZ_1</strain>
    </source>
</reference>
<organism evidence="2 3">
    <name type="scientific">Sulfurimonas lithotrophica</name>
    <dbReference type="NCBI Taxonomy" id="2590022"/>
    <lineage>
        <taxon>Bacteria</taxon>
        <taxon>Pseudomonadati</taxon>
        <taxon>Campylobacterota</taxon>
        <taxon>Epsilonproteobacteria</taxon>
        <taxon>Campylobacterales</taxon>
        <taxon>Sulfurimonadaceae</taxon>
        <taxon>Sulfurimonas</taxon>
    </lineage>
</organism>
<accession>A0A5P8P029</accession>
<protein>
    <submittedName>
        <fullName evidence="2">Potassium transporter TrkA</fullName>
    </submittedName>
</protein>
<dbReference type="InterPro" id="IPR003148">
    <property type="entry name" value="RCK_N"/>
</dbReference>
<keyword evidence="3" id="KW-1185">Reference proteome</keyword>
<dbReference type="OrthoDB" id="5338685at2"/>
<dbReference type="RefSeq" id="WP_152306999.1">
    <property type="nucleotide sequence ID" value="NZ_CP043617.1"/>
</dbReference>